<evidence type="ECO:0000313" key="3">
    <source>
        <dbReference type="EMBL" id="KSU48004.1"/>
    </source>
</evidence>
<sequence length="65" mass="7517">MSPMKQLRMQQGLTQGQLAEKVHVTRQTIALIEANKFNPSLRLCLDIAHALETDLNTLFWEEQHE</sequence>
<name>A0A0V8GCJ6_9BACL</name>
<dbReference type="CDD" id="cd00093">
    <property type="entry name" value="HTH_XRE"/>
    <property type="match status" value="1"/>
</dbReference>
<dbReference type="Proteomes" id="UP000053797">
    <property type="component" value="Unassembled WGS sequence"/>
</dbReference>
<proteinExistence type="predicted"/>
<reference evidence="3 4" key="1">
    <citation type="journal article" date="2015" name="Int. J. Syst. Evol. Microbiol.">
        <title>Exiguobacterium enclense sp. nov., isolated from sediment.</title>
        <authorList>
            <person name="Dastager S.G."/>
            <person name="Mawlankar R."/>
            <person name="Sonalkar V.V."/>
            <person name="Thorat M.N."/>
            <person name="Mual P."/>
            <person name="Verma A."/>
            <person name="Krishnamurthi S."/>
            <person name="Tang S.K."/>
            <person name="Li W.J."/>
        </authorList>
    </citation>
    <scope>NUCLEOTIDE SEQUENCE [LARGE SCALE GENOMIC DNA]</scope>
    <source>
        <strain evidence="3 4">NIO-1109</strain>
    </source>
</reference>
<comment type="caution">
    <text evidence="3">The sequence shown here is derived from an EMBL/GenBank/DDBJ whole genome shotgun (WGS) entry which is preliminary data.</text>
</comment>
<dbReference type="Gene3D" id="1.10.260.40">
    <property type="entry name" value="lambda repressor-like DNA-binding domains"/>
    <property type="match status" value="1"/>
</dbReference>
<evidence type="ECO:0000313" key="4">
    <source>
        <dbReference type="Proteomes" id="UP000053797"/>
    </source>
</evidence>
<protein>
    <submittedName>
        <fullName evidence="3">DNA-binding protein</fullName>
    </submittedName>
</protein>
<gene>
    <name evidence="3" type="ORF">AS033_14305</name>
</gene>
<dbReference type="PANTHER" id="PTHR46558:SF5">
    <property type="entry name" value="TRANSCRIPTION REGULATOR"/>
    <property type="match status" value="1"/>
</dbReference>
<dbReference type="Pfam" id="PF01381">
    <property type="entry name" value="HTH_3"/>
    <property type="match status" value="1"/>
</dbReference>
<accession>A0A0V8GCJ6</accession>
<dbReference type="InterPro" id="IPR001387">
    <property type="entry name" value="Cro/C1-type_HTH"/>
</dbReference>
<organism evidence="3 4">
    <name type="scientific">Exiguobacterium indicum</name>
    <dbReference type="NCBI Taxonomy" id="296995"/>
    <lineage>
        <taxon>Bacteria</taxon>
        <taxon>Bacillati</taxon>
        <taxon>Bacillota</taxon>
        <taxon>Bacilli</taxon>
        <taxon>Bacillales</taxon>
        <taxon>Bacillales Family XII. Incertae Sedis</taxon>
        <taxon>Exiguobacterium</taxon>
    </lineage>
</organism>
<dbReference type="OrthoDB" id="6386941at2"/>
<dbReference type="InterPro" id="IPR010982">
    <property type="entry name" value="Lambda_DNA-bd_dom_sf"/>
</dbReference>
<keyword evidence="1 3" id="KW-0238">DNA-binding</keyword>
<dbReference type="SMART" id="SM00530">
    <property type="entry name" value="HTH_XRE"/>
    <property type="match status" value="1"/>
</dbReference>
<dbReference type="AlphaFoldDB" id="A0A0V8GCJ6"/>
<evidence type="ECO:0000256" key="1">
    <source>
        <dbReference type="ARBA" id="ARBA00023125"/>
    </source>
</evidence>
<dbReference type="EMBL" id="LNQL01000006">
    <property type="protein sequence ID" value="KSU48004.1"/>
    <property type="molecule type" value="Genomic_DNA"/>
</dbReference>
<dbReference type="PANTHER" id="PTHR46558">
    <property type="entry name" value="TRACRIPTIONAL REGULATORY PROTEIN-RELATED-RELATED"/>
    <property type="match status" value="1"/>
</dbReference>
<feature type="domain" description="HTH cro/C1-type" evidence="2">
    <location>
        <begin position="4"/>
        <end position="58"/>
    </location>
</feature>
<dbReference type="PROSITE" id="PS50943">
    <property type="entry name" value="HTH_CROC1"/>
    <property type="match status" value="1"/>
</dbReference>
<dbReference type="GO" id="GO:0003677">
    <property type="term" value="F:DNA binding"/>
    <property type="evidence" value="ECO:0007669"/>
    <property type="project" value="UniProtKB-KW"/>
</dbReference>
<evidence type="ECO:0000259" key="2">
    <source>
        <dbReference type="PROSITE" id="PS50943"/>
    </source>
</evidence>
<dbReference type="SUPFAM" id="SSF47413">
    <property type="entry name" value="lambda repressor-like DNA-binding domains"/>
    <property type="match status" value="1"/>
</dbReference>